<dbReference type="InterPro" id="IPR002491">
    <property type="entry name" value="ABC_transptr_periplasmic_BD"/>
</dbReference>
<evidence type="ECO:0000313" key="4">
    <source>
        <dbReference type="EMBL" id="SDX17780.1"/>
    </source>
</evidence>
<evidence type="ECO:0000313" key="5">
    <source>
        <dbReference type="Proteomes" id="UP000198828"/>
    </source>
</evidence>
<protein>
    <submittedName>
        <fullName evidence="4">Iron complex transport system substrate-binding protein</fullName>
    </submittedName>
</protein>
<dbReference type="RefSeq" id="WP_159428664.1">
    <property type="nucleotide sequence ID" value="NZ_BSYN01000003.1"/>
</dbReference>
<sequence length="316" mass="35812">MIRKALILLALLILALTGCSNKSANIDSKNQEAYYTFIDSLDNLVILEKKPERVVSLVGSYAETWMLAGGEIIGATDDVVKENRFEVSDEISIVGTVKDPSVEEILSLSPDFVILSPDIENQLKMSEILNDANIAHAYFKVEYFEDYLNMLYICTDITEKKDLYEENGLKVKEEIDDILSKVEDKAQEKPAVLFVRAFSSGAKAKKDDNLTCKMLEDLGTVNIANKHPSLLEELSMEEIIEEDPDYIFVTTMGNTEKALEALKNGIEKNPAWNNLTAVKNDRYIILPKELFHYKPNAKWGESYRYLAEIIYPEIFN</sequence>
<dbReference type="Proteomes" id="UP000198828">
    <property type="component" value="Unassembled WGS sequence"/>
</dbReference>
<dbReference type="InterPro" id="IPR050902">
    <property type="entry name" value="ABC_Transporter_SBP"/>
</dbReference>
<organism evidence="4 5">
    <name type="scientific">Tepidimicrobium xylanilyticum</name>
    <dbReference type="NCBI Taxonomy" id="1123352"/>
    <lineage>
        <taxon>Bacteria</taxon>
        <taxon>Bacillati</taxon>
        <taxon>Bacillota</taxon>
        <taxon>Tissierellia</taxon>
        <taxon>Tissierellales</taxon>
        <taxon>Tepidimicrobiaceae</taxon>
        <taxon>Tepidimicrobium</taxon>
    </lineage>
</organism>
<feature type="chain" id="PRO_5038368829" evidence="2">
    <location>
        <begin position="25"/>
        <end position="316"/>
    </location>
</feature>
<dbReference type="Pfam" id="PF01497">
    <property type="entry name" value="Peripla_BP_2"/>
    <property type="match status" value="1"/>
</dbReference>
<feature type="domain" description="Fe/B12 periplasmic-binding" evidence="3">
    <location>
        <begin position="53"/>
        <end position="314"/>
    </location>
</feature>
<proteinExistence type="inferred from homology"/>
<dbReference type="AlphaFoldDB" id="A0A1H2ZK22"/>
<evidence type="ECO:0000256" key="2">
    <source>
        <dbReference type="SAM" id="SignalP"/>
    </source>
</evidence>
<name>A0A1H2ZK22_9FIRM</name>
<dbReference type="PROSITE" id="PS51257">
    <property type="entry name" value="PROKAR_LIPOPROTEIN"/>
    <property type="match status" value="1"/>
</dbReference>
<dbReference type="SUPFAM" id="SSF53807">
    <property type="entry name" value="Helical backbone' metal receptor"/>
    <property type="match status" value="1"/>
</dbReference>
<gene>
    <name evidence="4" type="ORF">SAMN05660923_01865</name>
</gene>
<feature type="signal peptide" evidence="2">
    <location>
        <begin position="1"/>
        <end position="24"/>
    </location>
</feature>
<keyword evidence="2" id="KW-0732">Signal</keyword>
<reference evidence="4 5" key="1">
    <citation type="submission" date="2016-10" db="EMBL/GenBank/DDBJ databases">
        <authorList>
            <person name="de Groot N.N."/>
        </authorList>
    </citation>
    <scope>NUCLEOTIDE SEQUENCE [LARGE SCALE GENOMIC DNA]</scope>
    <source>
        <strain evidence="4 5">DSM 23310</strain>
    </source>
</reference>
<dbReference type="OrthoDB" id="9816357at2"/>
<evidence type="ECO:0000259" key="3">
    <source>
        <dbReference type="PROSITE" id="PS50983"/>
    </source>
</evidence>
<keyword evidence="5" id="KW-1185">Reference proteome</keyword>
<accession>A0A1H2ZK22</accession>
<dbReference type="EMBL" id="FNNG01000007">
    <property type="protein sequence ID" value="SDX17780.1"/>
    <property type="molecule type" value="Genomic_DNA"/>
</dbReference>
<dbReference type="PROSITE" id="PS50983">
    <property type="entry name" value="FE_B12_PBP"/>
    <property type="match status" value="1"/>
</dbReference>
<dbReference type="GO" id="GO:0071281">
    <property type="term" value="P:cellular response to iron ion"/>
    <property type="evidence" value="ECO:0007669"/>
    <property type="project" value="TreeGrafter"/>
</dbReference>
<dbReference type="Gene3D" id="3.40.50.1980">
    <property type="entry name" value="Nitrogenase molybdenum iron protein domain"/>
    <property type="match status" value="2"/>
</dbReference>
<dbReference type="PANTHER" id="PTHR30535:SF34">
    <property type="entry name" value="MOLYBDATE-BINDING PROTEIN MOLA"/>
    <property type="match status" value="1"/>
</dbReference>
<evidence type="ECO:0000256" key="1">
    <source>
        <dbReference type="ARBA" id="ARBA00008814"/>
    </source>
</evidence>
<comment type="similarity">
    <text evidence="1">Belongs to the bacterial solute-binding protein 8 family.</text>
</comment>
<dbReference type="PANTHER" id="PTHR30535">
    <property type="entry name" value="VITAMIN B12-BINDING PROTEIN"/>
    <property type="match status" value="1"/>
</dbReference>